<dbReference type="RefSeq" id="WP_098993830.1">
    <property type="nucleotide sequence ID" value="NZ_CP084159.1"/>
</dbReference>
<accession>A0A2C6C3X3</accession>
<dbReference type="AlphaFoldDB" id="A0A2C6C3X3"/>
<sequence length="241" mass="27804">MKEVILITGATSDLAFEYLNLIKDQEKIVIAFYYDLKERLDEFKNTSLEVIPVFCDFSDINDVSNKIIEISKKYNINTVLHFASPRIKMERFNKKEIKDYEIHFKIQFLSIVEILKNILPKMKKQRKGKVIFILSSVTFSTPPKFWAEYVSMKYALLGLLKSLVAEYGEYGIQFNGISPSMIDSKLLNSLDPLVKEMSKESHPLKELITKKEIVEFIDFLVTNDSKFLTGNNFNLSGGESI</sequence>
<name>A0A2C6C3X3_FUSNP</name>
<gene>
    <name evidence="2" type="ORF">CBG59_01890</name>
</gene>
<comment type="similarity">
    <text evidence="1">Belongs to the short-chain dehydrogenases/reductases (SDR) family.</text>
</comment>
<dbReference type="Gene3D" id="3.40.50.720">
    <property type="entry name" value="NAD(P)-binding Rossmann-like Domain"/>
    <property type="match status" value="1"/>
</dbReference>
<proteinExistence type="inferred from homology"/>
<evidence type="ECO:0000256" key="1">
    <source>
        <dbReference type="ARBA" id="ARBA00006484"/>
    </source>
</evidence>
<evidence type="ECO:0000313" key="3">
    <source>
        <dbReference type="Proteomes" id="UP000221852"/>
    </source>
</evidence>
<dbReference type="PANTHER" id="PTHR42879">
    <property type="entry name" value="3-OXOACYL-(ACYL-CARRIER-PROTEIN) REDUCTASE"/>
    <property type="match status" value="1"/>
</dbReference>
<dbReference type="Pfam" id="PF13561">
    <property type="entry name" value="adh_short_C2"/>
    <property type="match status" value="1"/>
</dbReference>
<dbReference type="SUPFAM" id="SSF51735">
    <property type="entry name" value="NAD(P)-binding Rossmann-fold domains"/>
    <property type="match status" value="1"/>
</dbReference>
<dbReference type="PRINTS" id="PR00081">
    <property type="entry name" value="GDHRDH"/>
</dbReference>
<dbReference type="InterPro" id="IPR036291">
    <property type="entry name" value="NAD(P)-bd_dom_sf"/>
</dbReference>
<dbReference type="InterPro" id="IPR002347">
    <property type="entry name" value="SDR_fam"/>
</dbReference>
<reference evidence="2 3" key="1">
    <citation type="submission" date="2017-06" db="EMBL/GenBank/DDBJ databases">
        <title>Draft genome sequence of Fusobacterium nucleatum subsp. polymorphum KCOM 1330 (=ChDC F330).</title>
        <authorList>
            <person name="Kook J.-K."/>
            <person name="Park S.-N."/>
            <person name="Lim Y.K."/>
            <person name="Roh H."/>
        </authorList>
    </citation>
    <scope>NUCLEOTIDE SEQUENCE [LARGE SCALE GENOMIC DNA]</scope>
    <source>
        <strain evidence="3">KCOM 1330 (ChDC F330)</strain>
    </source>
</reference>
<evidence type="ECO:0008006" key="4">
    <source>
        <dbReference type="Google" id="ProtNLM"/>
    </source>
</evidence>
<dbReference type="InterPro" id="IPR050259">
    <property type="entry name" value="SDR"/>
</dbReference>
<dbReference type="Proteomes" id="UP000221852">
    <property type="component" value="Unassembled WGS sequence"/>
</dbReference>
<comment type="caution">
    <text evidence="2">The sequence shown here is derived from an EMBL/GenBank/DDBJ whole genome shotgun (WGS) entry which is preliminary data.</text>
</comment>
<evidence type="ECO:0000313" key="2">
    <source>
        <dbReference type="EMBL" id="PHI12618.1"/>
    </source>
</evidence>
<organism evidence="2 3">
    <name type="scientific">Fusobacterium nucleatum subsp. polymorphum</name>
    <name type="common">Fusobacterium polymorphum</name>
    <dbReference type="NCBI Taxonomy" id="76857"/>
    <lineage>
        <taxon>Bacteria</taxon>
        <taxon>Fusobacteriati</taxon>
        <taxon>Fusobacteriota</taxon>
        <taxon>Fusobacteriia</taxon>
        <taxon>Fusobacteriales</taxon>
        <taxon>Fusobacteriaceae</taxon>
        <taxon>Fusobacterium</taxon>
    </lineage>
</organism>
<protein>
    <recommendedName>
        <fullName evidence="4">SDR family oxidoreductase</fullName>
    </recommendedName>
</protein>
<dbReference type="EMBL" id="NIRQ01000001">
    <property type="protein sequence ID" value="PHI12618.1"/>
    <property type="molecule type" value="Genomic_DNA"/>
</dbReference>
<dbReference type="CDD" id="cd05233">
    <property type="entry name" value="SDR_c"/>
    <property type="match status" value="1"/>
</dbReference>